<dbReference type="RefSeq" id="WP_169560752.1">
    <property type="nucleotide sequence ID" value="NZ_BSNF01000006.1"/>
</dbReference>
<dbReference type="InterPro" id="IPR006680">
    <property type="entry name" value="Amidohydro-rel"/>
</dbReference>
<evidence type="ECO:0000256" key="4">
    <source>
        <dbReference type="ARBA" id="ARBA00022833"/>
    </source>
</evidence>
<keyword evidence="4" id="KW-0862">Zinc</keyword>
<comment type="cofactor">
    <cofactor evidence="1">
        <name>Zn(2+)</name>
        <dbReference type="ChEBI" id="CHEBI:29105"/>
    </cofactor>
</comment>
<dbReference type="NCBIfam" id="NF006681">
    <property type="entry name" value="PRK09229.1-2"/>
    <property type="match status" value="1"/>
</dbReference>
<keyword evidence="7" id="KW-1185">Reference proteome</keyword>
<evidence type="ECO:0000259" key="5">
    <source>
        <dbReference type="Pfam" id="PF01979"/>
    </source>
</evidence>
<dbReference type="InterPro" id="IPR011059">
    <property type="entry name" value="Metal-dep_hydrolase_composite"/>
</dbReference>
<dbReference type="InterPro" id="IPR010252">
    <property type="entry name" value="HutF"/>
</dbReference>
<dbReference type="EMBL" id="BSNF01000006">
    <property type="protein sequence ID" value="GLQ06602.1"/>
    <property type="molecule type" value="Genomic_DNA"/>
</dbReference>
<reference evidence="6" key="2">
    <citation type="submission" date="2023-01" db="EMBL/GenBank/DDBJ databases">
        <title>Draft genome sequence of Sneathiella chinensis strain NBRC 103408.</title>
        <authorList>
            <person name="Sun Q."/>
            <person name="Mori K."/>
        </authorList>
    </citation>
    <scope>NUCLEOTIDE SEQUENCE</scope>
    <source>
        <strain evidence="6">NBRC 103408</strain>
    </source>
</reference>
<dbReference type="InterPro" id="IPR032466">
    <property type="entry name" value="Metal_Hydrolase"/>
</dbReference>
<protein>
    <submittedName>
        <fullName evidence="6">Formimidoylglutamate deiminase</fullName>
    </submittedName>
</protein>
<evidence type="ECO:0000256" key="1">
    <source>
        <dbReference type="ARBA" id="ARBA00001947"/>
    </source>
</evidence>
<sequence length="456" mass="49670">MIKHFFQNAFIQGKWVKNVTLTVGDDGCVAAIETDSAGAGADNQGGVLVPGMPNLHSHAFQRAMAGLGEIAGPGDDSFWSWRSVMYKFLAEIDPEDMEAIAAQLYLEMLKSGFTSVGEFHYLHHQKDGTPYANPAEMSLRVMAAAEQVGLQMTLLPVLYSYSGFGEAAPTDGQRRFIHSTDAYLDLVDRLVAETAGRPGFDVGLTPHSLRAVSRDQLQALAEYRTPEMPVHIHIAEQMKEVNDCLDWSGQRPVEWLLNNTTVDENWCLVHATHLTPQEVQGIAERGAVVGLCPVTEANLGDGLFPVEDFLSQGGRFGIGSDSNINISVAEECRILEYGQRLVRQKRTLIAERNASNGERILSLAVEGGAQALCPGKPAGIAVGAPANYLTLDENHPALVGRGVQNIVDGWLFAGNNSVVKDVYVAGRPVIRNGHHDREEEILARFSTVMKRLATKI</sequence>
<gene>
    <name evidence="6" type="ORF">GCM10007924_18230</name>
</gene>
<keyword evidence="2" id="KW-0479">Metal-binding</keyword>
<dbReference type="SUPFAM" id="SSF51338">
    <property type="entry name" value="Composite domain of metallo-dependent hydrolases"/>
    <property type="match status" value="1"/>
</dbReference>
<accession>A0ABQ5U339</accession>
<dbReference type="InterPro" id="IPR051607">
    <property type="entry name" value="Metallo-dep_hydrolases"/>
</dbReference>
<evidence type="ECO:0000256" key="3">
    <source>
        <dbReference type="ARBA" id="ARBA00022801"/>
    </source>
</evidence>
<dbReference type="Gene3D" id="2.30.40.10">
    <property type="entry name" value="Urease, subunit C, domain 1"/>
    <property type="match status" value="1"/>
</dbReference>
<keyword evidence="3" id="KW-0378">Hydrolase</keyword>
<evidence type="ECO:0000256" key="2">
    <source>
        <dbReference type="ARBA" id="ARBA00022723"/>
    </source>
</evidence>
<evidence type="ECO:0000313" key="7">
    <source>
        <dbReference type="Proteomes" id="UP001161409"/>
    </source>
</evidence>
<name>A0ABQ5U339_9PROT</name>
<feature type="domain" description="Amidohydrolase-related" evidence="5">
    <location>
        <begin position="47"/>
        <end position="429"/>
    </location>
</feature>
<dbReference type="NCBIfam" id="NF006684">
    <property type="entry name" value="PRK09229.1-5"/>
    <property type="match status" value="1"/>
</dbReference>
<comment type="caution">
    <text evidence="6">The sequence shown here is derived from an EMBL/GenBank/DDBJ whole genome shotgun (WGS) entry which is preliminary data.</text>
</comment>
<organism evidence="6 7">
    <name type="scientific">Sneathiella chinensis</name>
    <dbReference type="NCBI Taxonomy" id="349750"/>
    <lineage>
        <taxon>Bacteria</taxon>
        <taxon>Pseudomonadati</taxon>
        <taxon>Pseudomonadota</taxon>
        <taxon>Alphaproteobacteria</taxon>
        <taxon>Sneathiellales</taxon>
        <taxon>Sneathiellaceae</taxon>
        <taxon>Sneathiella</taxon>
    </lineage>
</organism>
<evidence type="ECO:0000313" key="6">
    <source>
        <dbReference type="EMBL" id="GLQ06602.1"/>
    </source>
</evidence>
<dbReference type="SUPFAM" id="SSF51556">
    <property type="entry name" value="Metallo-dependent hydrolases"/>
    <property type="match status" value="1"/>
</dbReference>
<dbReference type="Gene3D" id="3.20.20.140">
    <property type="entry name" value="Metal-dependent hydrolases"/>
    <property type="match status" value="1"/>
</dbReference>
<dbReference type="PANTHER" id="PTHR11271:SF48">
    <property type="entry name" value="AMIDOHYDROLASE-RELATED DOMAIN-CONTAINING PROTEIN"/>
    <property type="match status" value="1"/>
</dbReference>
<dbReference type="PANTHER" id="PTHR11271">
    <property type="entry name" value="GUANINE DEAMINASE"/>
    <property type="match status" value="1"/>
</dbReference>
<dbReference type="Pfam" id="PF01979">
    <property type="entry name" value="Amidohydro_1"/>
    <property type="match status" value="1"/>
</dbReference>
<dbReference type="Proteomes" id="UP001161409">
    <property type="component" value="Unassembled WGS sequence"/>
</dbReference>
<reference evidence="6" key="1">
    <citation type="journal article" date="2014" name="Int. J. Syst. Evol. Microbiol.">
        <title>Complete genome of a new Firmicutes species belonging to the dominant human colonic microbiota ('Ruminococcus bicirculans') reveals two chromosomes and a selective capacity to utilize plant glucans.</title>
        <authorList>
            <consortium name="NISC Comparative Sequencing Program"/>
            <person name="Wegmann U."/>
            <person name="Louis P."/>
            <person name="Goesmann A."/>
            <person name="Henrissat B."/>
            <person name="Duncan S.H."/>
            <person name="Flint H.J."/>
        </authorList>
    </citation>
    <scope>NUCLEOTIDE SEQUENCE</scope>
    <source>
        <strain evidence="6">NBRC 103408</strain>
    </source>
</reference>
<dbReference type="CDD" id="cd01313">
    <property type="entry name" value="Met_dep_hydrolase_E"/>
    <property type="match status" value="1"/>
</dbReference>
<proteinExistence type="predicted"/>
<dbReference type="NCBIfam" id="TIGR02022">
    <property type="entry name" value="hutF"/>
    <property type="match status" value="1"/>
</dbReference>